<gene>
    <name evidence="1" type="ORF">RHSIM_Rhsim02G0255600</name>
</gene>
<accession>A0A834LZH7</accession>
<keyword evidence="2" id="KW-1185">Reference proteome</keyword>
<evidence type="ECO:0000313" key="1">
    <source>
        <dbReference type="EMBL" id="KAF7151618.1"/>
    </source>
</evidence>
<reference evidence="1" key="1">
    <citation type="submission" date="2019-11" db="EMBL/GenBank/DDBJ databases">
        <authorList>
            <person name="Liu Y."/>
            <person name="Hou J."/>
            <person name="Li T.-Q."/>
            <person name="Guan C.-H."/>
            <person name="Wu X."/>
            <person name="Wu H.-Z."/>
            <person name="Ling F."/>
            <person name="Zhang R."/>
            <person name="Shi X.-G."/>
            <person name="Ren J.-P."/>
            <person name="Chen E.-F."/>
            <person name="Sun J.-M."/>
        </authorList>
    </citation>
    <scope>NUCLEOTIDE SEQUENCE</scope>
    <source>
        <strain evidence="1">Adult_tree_wgs_1</strain>
        <tissue evidence="1">Leaves</tissue>
    </source>
</reference>
<dbReference type="AlphaFoldDB" id="A0A834LZH7"/>
<sequence>MEGVSLLLEWIAGGELLEKAHPDVEYQETKIFKTAMQASNVSSHSLHWIEVKVPMAMDESATATDMRTADAEYMEMAIRLQRRSVGGVEIDFLYNSGNSLFHSRLAKLFPKTST</sequence>
<comment type="caution">
    <text evidence="1">The sequence shown here is derived from an EMBL/GenBank/DDBJ whole genome shotgun (WGS) entry which is preliminary data.</text>
</comment>
<dbReference type="Proteomes" id="UP000626092">
    <property type="component" value="Unassembled WGS sequence"/>
</dbReference>
<dbReference type="EMBL" id="WJXA01000002">
    <property type="protein sequence ID" value="KAF7151618.1"/>
    <property type="molecule type" value="Genomic_DNA"/>
</dbReference>
<name>A0A834LZH7_RHOSS</name>
<organism evidence="1 2">
    <name type="scientific">Rhododendron simsii</name>
    <name type="common">Sims's rhododendron</name>
    <dbReference type="NCBI Taxonomy" id="118357"/>
    <lineage>
        <taxon>Eukaryota</taxon>
        <taxon>Viridiplantae</taxon>
        <taxon>Streptophyta</taxon>
        <taxon>Embryophyta</taxon>
        <taxon>Tracheophyta</taxon>
        <taxon>Spermatophyta</taxon>
        <taxon>Magnoliopsida</taxon>
        <taxon>eudicotyledons</taxon>
        <taxon>Gunneridae</taxon>
        <taxon>Pentapetalae</taxon>
        <taxon>asterids</taxon>
        <taxon>Ericales</taxon>
        <taxon>Ericaceae</taxon>
        <taxon>Ericoideae</taxon>
        <taxon>Rhodoreae</taxon>
        <taxon>Rhododendron</taxon>
    </lineage>
</organism>
<proteinExistence type="predicted"/>
<protein>
    <submittedName>
        <fullName evidence="1">Uncharacterized protein</fullName>
    </submittedName>
</protein>
<evidence type="ECO:0000313" key="2">
    <source>
        <dbReference type="Proteomes" id="UP000626092"/>
    </source>
</evidence>